<evidence type="ECO:0000313" key="3">
    <source>
        <dbReference type="EMBL" id="RGP71856.1"/>
    </source>
</evidence>
<reference evidence="3 4" key="1">
    <citation type="journal article" date="2018" name="PLoS Pathog.">
        <title>Evolution of structural diversity of trichothecenes, a family of toxins produced by plant pathogenic and entomopathogenic fungi.</title>
        <authorList>
            <person name="Proctor R.H."/>
            <person name="McCormick S.P."/>
            <person name="Kim H.S."/>
            <person name="Cardoza R.E."/>
            <person name="Stanley A.M."/>
            <person name="Lindo L."/>
            <person name="Kelly A."/>
            <person name="Brown D.W."/>
            <person name="Lee T."/>
            <person name="Vaughan M.M."/>
            <person name="Alexander N.J."/>
            <person name="Busman M."/>
            <person name="Gutierrez S."/>
        </authorList>
    </citation>
    <scope>NUCLEOTIDE SEQUENCE [LARGE SCALE GENOMIC DNA]</scope>
    <source>
        <strain evidence="3 4">NRRL 20695</strain>
    </source>
</reference>
<dbReference type="Proteomes" id="UP000266234">
    <property type="component" value="Unassembled WGS sequence"/>
</dbReference>
<dbReference type="InterPro" id="IPR036291">
    <property type="entry name" value="NAD(P)-bd_dom_sf"/>
</dbReference>
<dbReference type="SUPFAM" id="SSF51735">
    <property type="entry name" value="NAD(P)-binding Rossmann-fold domains"/>
    <property type="match status" value="1"/>
</dbReference>
<feature type="domain" description="Enoyl reductase (ER)" evidence="2">
    <location>
        <begin position="37"/>
        <end position="365"/>
    </location>
</feature>
<dbReference type="InterPro" id="IPR020843">
    <property type="entry name" value="ER"/>
</dbReference>
<dbReference type="GO" id="GO:0016491">
    <property type="term" value="F:oxidoreductase activity"/>
    <property type="evidence" value="ECO:0007669"/>
    <property type="project" value="InterPro"/>
</dbReference>
<dbReference type="InterPro" id="IPR013154">
    <property type="entry name" value="ADH-like_N"/>
</dbReference>
<evidence type="ECO:0000313" key="4">
    <source>
        <dbReference type="Proteomes" id="UP000266234"/>
    </source>
</evidence>
<evidence type="ECO:0000256" key="1">
    <source>
        <dbReference type="SAM" id="MobiDB-lite"/>
    </source>
</evidence>
<comment type="caution">
    <text evidence="3">The sequence shown here is derived from an EMBL/GenBank/DDBJ whole genome shotgun (WGS) entry which is preliminary data.</text>
</comment>
<dbReference type="SMART" id="SM00829">
    <property type="entry name" value="PKS_ER"/>
    <property type="match status" value="1"/>
</dbReference>
<organism evidence="3 4">
    <name type="scientific">Fusarium longipes</name>
    <dbReference type="NCBI Taxonomy" id="694270"/>
    <lineage>
        <taxon>Eukaryota</taxon>
        <taxon>Fungi</taxon>
        <taxon>Dikarya</taxon>
        <taxon>Ascomycota</taxon>
        <taxon>Pezizomycotina</taxon>
        <taxon>Sordariomycetes</taxon>
        <taxon>Hypocreomycetidae</taxon>
        <taxon>Hypocreales</taxon>
        <taxon>Nectriaceae</taxon>
        <taxon>Fusarium</taxon>
    </lineage>
</organism>
<dbReference type="OrthoDB" id="3509362at2759"/>
<evidence type="ECO:0000259" key="2">
    <source>
        <dbReference type="SMART" id="SM00829"/>
    </source>
</evidence>
<dbReference type="SUPFAM" id="SSF50129">
    <property type="entry name" value="GroES-like"/>
    <property type="match status" value="1"/>
</dbReference>
<dbReference type="CDD" id="cd08276">
    <property type="entry name" value="MDR7"/>
    <property type="match status" value="1"/>
</dbReference>
<accession>A0A395SHI1</accession>
<sequence>MTALSWGNSYKSDQLPTSDRAHSSPSLAQNRRLYQRHTQSQARYRESLFASSPTAVLIKVYAVALNYRDANIANGGNPWPVTPNGVPGNDAAGEVVSVGNRVSLVLLGDRVTPITDKEFVTAHSTGRSWLAANADGILATHVVFDEKLPFFHVLELPHGLLSRGLRLAKLFLSKASLLQHPDCRDVDSAAGTGGVSSFALKLARASSLRIILTSSSDEKLEQIKKQFGNPEIQTVNYKTHPEWQNEVLNLTNGVGVDLVVENGGSSSLVQSMECTRRGGTVSQVGYLGSPKPELLKEFVPTIIDRRLNVRGINAGSKDDQDELMAAISATQMTLEDILDSTWPFDKADEAIEYVWQGKQIGKVVIKLND</sequence>
<dbReference type="InterPro" id="IPR013149">
    <property type="entry name" value="ADH-like_C"/>
</dbReference>
<feature type="region of interest" description="Disordered" evidence="1">
    <location>
        <begin position="1"/>
        <end position="36"/>
    </location>
</feature>
<dbReference type="EMBL" id="PXOG01000153">
    <property type="protein sequence ID" value="RGP71856.1"/>
    <property type="molecule type" value="Genomic_DNA"/>
</dbReference>
<dbReference type="STRING" id="694270.A0A395SHI1"/>
<keyword evidence="4" id="KW-1185">Reference proteome</keyword>
<gene>
    <name evidence="3" type="ORF">FLONG3_6970</name>
</gene>
<feature type="compositionally biased region" description="Polar residues" evidence="1">
    <location>
        <begin position="1"/>
        <end position="29"/>
    </location>
</feature>
<dbReference type="PANTHER" id="PTHR45033">
    <property type="match status" value="1"/>
</dbReference>
<dbReference type="Gene3D" id="3.90.180.10">
    <property type="entry name" value="Medium-chain alcohol dehydrogenases, catalytic domain"/>
    <property type="match status" value="2"/>
</dbReference>
<proteinExistence type="predicted"/>
<dbReference type="Pfam" id="PF08240">
    <property type="entry name" value="ADH_N"/>
    <property type="match status" value="1"/>
</dbReference>
<protein>
    <submittedName>
        <fullName evidence="3">Putative alcohol dehydrogenase</fullName>
    </submittedName>
</protein>
<dbReference type="InterPro" id="IPR052711">
    <property type="entry name" value="Zinc_ADH-like"/>
</dbReference>
<dbReference type="InterPro" id="IPR011032">
    <property type="entry name" value="GroES-like_sf"/>
</dbReference>
<dbReference type="AlphaFoldDB" id="A0A395SHI1"/>
<dbReference type="PANTHER" id="PTHR45033:SF2">
    <property type="entry name" value="ZINC-TYPE ALCOHOL DEHYDROGENASE-LIKE PROTEIN C1773.06C"/>
    <property type="match status" value="1"/>
</dbReference>
<dbReference type="Pfam" id="PF00107">
    <property type="entry name" value="ADH_zinc_N"/>
    <property type="match status" value="1"/>
</dbReference>
<name>A0A395SHI1_9HYPO</name>